<dbReference type="PANTHER" id="PTHR30363:SF4">
    <property type="entry name" value="GLYCEROL-3-PHOSPHATE REGULON REPRESSOR"/>
    <property type="match status" value="1"/>
</dbReference>
<reference evidence="8" key="1">
    <citation type="journal article" date="2021" name="PeerJ">
        <title>Extensive microbial diversity within the chicken gut microbiome revealed by metagenomics and culture.</title>
        <authorList>
            <person name="Gilroy R."/>
            <person name="Ravi A."/>
            <person name="Getino M."/>
            <person name="Pursley I."/>
            <person name="Horton D.L."/>
            <person name="Alikhan N.F."/>
            <person name="Baker D."/>
            <person name="Gharbi K."/>
            <person name="Hall N."/>
            <person name="Watson M."/>
            <person name="Adriaenssens E.M."/>
            <person name="Foster-Nyarko E."/>
            <person name="Jarju S."/>
            <person name="Secka A."/>
            <person name="Antonio M."/>
            <person name="Oren A."/>
            <person name="Chaudhuri R.R."/>
            <person name="La Ragione R."/>
            <person name="Hildebrand F."/>
            <person name="Pallen M.J."/>
        </authorList>
    </citation>
    <scope>NUCLEOTIDE SEQUENCE</scope>
    <source>
        <strain evidence="8">ChiGjej5B5-7349</strain>
    </source>
</reference>
<dbReference type="InterPro" id="IPR014036">
    <property type="entry name" value="DeoR-like_C"/>
</dbReference>
<proteinExistence type="predicted"/>
<reference evidence="8" key="2">
    <citation type="submission" date="2021-09" db="EMBL/GenBank/DDBJ databases">
        <authorList>
            <person name="Gilroy R."/>
        </authorList>
    </citation>
    <scope>NUCLEOTIDE SEQUENCE</scope>
    <source>
        <strain evidence="8">ChiGjej5B5-7349</strain>
    </source>
</reference>
<dbReference type="GO" id="GO:0003700">
    <property type="term" value="F:DNA-binding transcription factor activity"/>
    <property type="evidence" value="ECO:0007669"/>
    <property type="project" value="InterPro"/>
</dbReference>
<dbReference type="InterPro" id="IPR037171">
    <property type="entry name" value="NagB/RpiA_transferase-like"/>
</dbReference>
<accession>A0A921SMZ4</accession>
<dbReference type="RefSeq" id="WP_019157684.1">
    <property type="nucleotide sequence ID" value="NZ_CABKRC010000001.1"/>
</dbReference>
<evidence type="ECO:0000256" key="6">
    <source>
        <dbReference type="ARBA" id="ARBA00024937"/>
    </source>
</evidence>
<evidence type="ECO:0000313" key="8">
    <source>
        <dbReference type="EMBL" id="HJG79362.1"/>
    </source>
</evidence>
<dbReference type="Gene3D" id="1.10.10.10">
    <property type="entry name" value="Winged helix-like DNA-binding domain superfamily/Winged helix DNA-binding domain"/>
    <property type="match status" value="1"/>
</dbReference>
<dbReference type="GO" id="GO:0003677">
    <property type="term" value="F:DNA binding"/>
    <property type="evidence" value="ECO:0007669"/>
    <property type="project" value="UniProtKB-KW"/>
</dbReference>
<evidence type="ECO:0000256" key="1">
    <source>
        <dbReference type="ARBA" id="ARBA00021390"/>
    </source>
</evidence>
<evidence type="ECO:0000259" key="7">
    <source>
        <dbReference type="PROSITE" id="PS51000"/>
    </source>
</evidence>
<dbReference type="Pfam" id="PF08220">
    <property type="entry name" value="HTH_DeoR"/>
    <property type="match status" value="1"/>
</dbReference>
<evidence type="ECO:0000256" key="5">
    <source>
        <dbReference type="ARBA" id="ARBA00023163"/>
    </source>
</evidence>
<dbReference type="SUPFAM" id="SSF100950">
    <property type="entry name" value="NagB/RpiA/CoA transferase-like"/>
    <property type="match status" value="1"/>
</dbReference>
<dbReference type="PRINTS" id="PR00037">
    <property type="entry name" value="HTHLACR"/>
</dbReference>
<dbReference type="Pfam" id="PF00455">
    <property type="entry name" value="DeoRC"/>
    <property type="match status" value="1"/>
</dbReference>
<dbReference type="InterPro" id="IPR018356">
    <property type="entry name" value="Tscrpt_reg_HTH_DeoR_CS"/>
</dbReference>
<dbReference type="SMART" id="SM00420">
    <property type="entry name" value="HTH_DEOR"/>
    <property type="match status" value="1"/>
</dbReference>
<comment type="function">
    <text evidence="6">Repressor of the lactose catabolism operon. Galactose-6-phosphate is the inducer.</text>
</comment>
<keyword evidence="2" id="KW-0678">Repressor</keyword>
<protein>
    <recommendedName>
        <fullName evidence="1">Lactose phosphotransferase system repressor</fullName>
    </recommendedName>
</protein>
<organism evidence="8 9">
    <name type="scientific">Brevibacterium senegalense</name>
    <dbReference type="NCBI Taxonomy" id="1033736"/>
    <lineage>
        <taxon>Bacteria</taxon>
        <taxon>Bacillati</taxon>
        <taxon>Actinomycetota</taxon>
        <taxon>Actinomycetes</taxon>
        <taxon>Micrococcales</taxon>
        <taxon>Brevibacteriaceae</taxon>
        <taxon>Brevibacterium</taxon>
    </lineage>
</organism>
<evidence type="ECO:0000256" key="3">
    <source>
        <dbReference type="ARBA" id="ARBA00023015"/>
    </source>
</evidence>
<dbReference type="InterPro" id="IPR036388">
    <property type="entry name" value="WH-like_DNA-bd_sf"/>
</dbReference>
<dbReference type="Gene3D" id="3.40.50.1360">
    <property type="match status" value="1"/>
</dbReference>
<dbReference type="InterPro" id="IPR036390">
    <property type="entry name" value="WH_DNA-bd_sf"/>
</dbReference>
<dbReference type="InterPro" id="IPR001034">
    <property type="entry name" value="DeoR_HTH"/>
</dbReference>
<dbReference type="PROSITE" id="PS00894">
    <property type="entry name" value="HTH_DEOR_1"/>
    <property type="match status" value="1"/>
</dbReference>
<dbReference type="EMBL" id="DYUK01000069">
    <property type="protein sequence ID" value="HJG79362.1"/>
    <property type="molecule type" value="Genomic_DNA"/>
</dbReference>
<dbReference type="AlphaFoldDB" id="A0A921SMZ4"/>
<evidence type="ECO:0000256" key="4">
    <source>
        <dbReference type="ARBA" id="ARBA00023125"/>
    </source>
</evidence>
<feature type="domain" description="HTH deoR-type" evidence="7">
    <location>
        <begin position="12"/>
        <end position="67"/>
    </location>
</feature>
<evidence type="ECO:0000256" key="2">
    <source>
        <dbReference type="ARBA" id="ARBA00022491"/>
    </source>
</evidence>
<sequence length="267" mass="27772">MTPAAAARPHRATRDRRDALMGLVRSGTVRVEDLAERLDVSPSTVRRDLAALESDGHVSRTYGGAITGAPYRDRALGERLAANSTGKARIGRAALDLVHDGATVFVDAGSTTIAFVEALRDTAVRDLTVVTRGVENAVLLVGREGIDVHVAGGRLTPASHGTTGPLTLEALGRFSFDVAVLGCDAVSPVSGVGEPTLEEAYVKEFAASRSARTAVLADASKFHVSGISAWAHLPAGWTLVTDHRDEEALAQFAAAGVRVVSTAGDAS</sequence>
<dbReference type="PROSITE" id="PS51000">
    <property type="entry name" value="HTH_DEOR_2"/>
    <property type="match status" value="1"/>
</dbReference>
<name>A0A921SMZ4_9MICO</name>
<keyword evidence="5" id="KW-0804">Transcription</keyword>
<keyword evidence="3" id="KW-0805">Transcription regulation</keyword>
<dbReference type="InterPro" id="IPR050313">
    <property type="entry name" value="Carb_Metab_HTH_regulators"/>
</dbReference>
<dbReference type="SMART" id="SM01134">
    <property type="entry name" value="DeoRC"/>
    <property type="match status" value="1"/>
</dbReference>
<dbReference type="SUPFAM" id="SSF46785">
    <property type="entry name" value="Winged helix' DNA-binding domain"/>
    <property type="match status" value="1"/>
</dbReference>
<gene>
    <name evidence="8" type="ORF">K8V08_02995</name>
</gene>
<evidence type="ECO:0000313" key="9">
    <source>
        <dbReference type="Proteomes" id="UP000784435"/>
    </source>
</evidence>
<dbReference type="PANTHER" id="PTHR30363">
    <property type="entry name" value="HTH-TYPE TRANSCRIPTIONAL REGULATOR SRLR-RELATED"/>
    <property type="match status" value="1"/>
</dbReference>
<dbReference type="Proteomes" id="UP000784435">
    <property type="component" value="Unassembled WGS sequence"/>
</dbReference>
<keyword evidence="4 8" id="KW-0238">DNA-binding</keyword>
<comment type="caution">
    <text evidence="8">The sequence shown here is derived from an EMBL/GenBank/DDBJ whole genome shotgun (WGS) entry which is preliminary data.</text>
</comment>